<accession>A0A5C5VGH8</accession>
<feature type="domain" description="CAAX prenyl protease 2/Lysostaphin resistance protein A-like" evidence="2">
    <location>
        <begin position="147"/>
        <end position="221"/>
    </location>
</feature>
<evidence type="ECO:0000256" key="1">
    <source>
        <dbReference type="SAM" id="Phobius"/>
    </source>
</evidence>
<gene>
    <name evidence="3" type="ORF">KOR34_26370</name>
</gene>
<dbReference type="EMBL" id="SIHJ01000001">
    <property type="protein sequence ID" value="TWT37676.1"/>
    <property type="molecule type" value="Genomic_DNA"/>
</dbReference>
<proteinExistence type="predicted"/>
<dbReference type="PANTHER" id="PTHR36451">
    <property type="entry name" value="PAPS-DEPENDENT SULFOTRANSFERASE STF3"/>
    <property type="match status" value="1"/>
</dbReference>
<dbReference type="InterPro" id="IPR027417">
    <property type="entry name" value="P-loop_NTPase"/>
</dbReference>
<feature type="transmembrane region" description="Helical" evidence="1">
    <location>
        <begin position="169"/>
        <end position="186"/>
    </location>
</feature>
<dbReference type="GO" id="GO:0016740">
    <property type="term" value="F:transferase activity"/>
    <property type="evidence" value="ECO:0007669"/>
    <property type="project" value="UniProtKB-KW"/>
</dbReference>
<feature type="transmembrane region" description="Helical" evidence="1">
    <location>
        <begin position="97"/>
        <end position="117"/>
    </location>
</feature>
<feature type="transmembrane region" description="Helical" evidence="1">
    <location>
        <begin position="192"/>
        <end position="210"/>
    </location>
</feature>
<comment type="caution">
    <text evidence="3">The sequence shown here is derived from an EMBL/GenBank/DDBJ whole genome shotgun (WGS) entry which is preliminary data.</text>
</comment>
<name>A0A5C5VGH8_9BACT</name>
<dbReference type="OrthoDB" id="9777890at2"/>
<dbReference type="InterPro" id="IPR052736">
    <property type="entry name" value="Stf3_sulfotransferase"/>
</dbReference>
<keyword evidence="1" id="KW-1133">Transmembrane helix</keyword>
<keyword evidence="1" id="KW-0472">Membrane</keyword>
<feature type="transmembrane region" description="Helical" evidence="1">
    <location>
        <begin position="260"/>
        <end position="277"/>
    </location>
</feature>
<dbReference type="GO" id="GO:0004175">
    <property type="term" value="F:endopeptidase activity"/>
    <property type="evidence" value="ECO:0007669"/>
    <property type="project" value="UniProtKB-ARBA"/>
</dbReference>
<keyword evidence="3" id="KW-0808">Transferase</keyword>
<protein>
    <submittedName>
        <fullName evidence="3">Sulfotransferase domain protein</fullName>
    </submittedName>
</protein>
<dbReference type="AlphaFoldDB" id="A0A5C5VGH8"/>
<dbReference type="SUPFAM" id="SSF52540">
    <property type="entry name" value="P-loop containing nucleoside triphosphate hydrolases"/>
    <property type="match status" value="1"/>
</dbReference>
<feature type="transmembrane region" description="Helical" evidence="1">
    <location>
        <begin position="58"/>
        <end position="77"/>
    </location>
</feature>
<organism evidence="3 4">
    <name type="scientific">Posidoniimonas corsicana</name>
    <dbReference type="NCBI Taxonomy" id="1938618"/>
    <lineage>
        <taxon>Bacteria</taxon>
        <taxon>Pseudomonadati</taxon>
        <taxon>Planctomycetota</taxon>
        <taxon>Planctomycetia</taxon>
        <taxon>Pirellulales</taxon>
        <taxon>Lacipirellulaceae</taxon>
        <taxon>Posidoniimonas</taxon>
    </lineage>
</organism>
<sequence length="666" mass="73805">MATDNSAAPPLFSIRWIASAGPLTKLGLWAAGVAAVAAVIQLAATLAGVEFWVLDKSAGAGVLIVVGLSLLLGMLAIESRPMAEYGLVVERDWLRHVGRGVALGLGAYAAFIFWAWLAGTAHYTAVPLTPTRIGKTLLAALSAGPIAATQQIIFAGYLVSILRERHSRAVAVVVPALLFAAVAAAGKLGTPLAAPSFVGMFLLATLLGLWRLRTGTIAFSTGVLTGCIIARKLLSKTEQLWLAPDSEHAWWFCPYRDPRLGVGMWSLLGIGIVWAAYDLARHGERRAQPDAAADAAFKRVLPFSNLLSFTPLDRWAALLWQARFRVGLKYTPRLAVTLIASALNTLISLPERLLCPLLLRRDPPDPVFIVGMPRSGTTHLHNLLALDPQFRSPRNYEVFNPHGFLTGWSTTACLAPVLSWRRPMDSMQMTVMSAQEEEFALAAMGSPSPYWGFEFPREIARHDAYWQPEGFAAAEERRWARHYKLFLRKITCFRRRTPLLKNPANTGRVAMLRRHFPRAKFIHIVRHPHDVYRSNQRLASHGLVVFQLQDPHPADNYATRCLENYRALMDSYYNATDDLPSGGAVDVRYEDVVQDPLRAIRAAYSALGMEVTPEFERRLQAYVESVSGYRKNRFANLDADERAEVDGAMAPYLQQWGYDQPRRAAA</sequence>
<dbReference type="InterPro" id="IPR003675">
    <property type="entry name" value="Rce1/LyrA-like_dom"/>
</dbReference>
<keyword evidence="1" id="KW-0812">Transmembrane</keyword>
<dbReference type="Gene3D" id="3.40.50.300">
    <property type="entry name" value="P-loop containing nucleotide triphosphate hydrolases"/>
    <property type="match status" value="1"/>
</dbReference>
<feature type="transmembrane region" description="Helical" evidence="1">
    <location>
        <begin position="26"/>
        <end position="46"/>
    </location>
</feature>
<evidence type="ECO:0000259" key="2">
    <source>
        <dbReference type="Pfam" id="PF02517"/>
    </source>
</evidence>
<keyword evidence="4" id="KW-1185">Reference proteome</keyword>
<dbReference type="PANTHER" id="PTHR36451:SF1">
    <property type="entry name" value="OMEGA-HYDROXY-BETA-DIHYDROMENAQUINONE-9 SULFOTRANSFERASE STF3"/>
    <property type="match status" value="1"/>
</dbReference>
<dbReference type="Pfam" id="PF13469">
    <property type="entry name" value="Sulfotransfer_3"/>
    <property type="match status" value="1"/>
</dbReference>
<evidence type="ECO:0000313" key="3">
    <source>
        <dbReference type="EMBL" id="TWT37676.1"/>
    </source>
</evidence>
<evidence type="ECO:0000313" key="4">
    <source>
        <dbReference type="Proteomes" id="UP000316714"/>
    </source>
</evidence>
<reference evidence="3 4" key="1">
    <citation type="submission" date="2019-02" db="EMBL/GenBank/DDBJ databases">
        <title>Deep-cultivation of Planctomycetes and their phenomic and genomic characterization uncovers novel biology.</title>
        <authorList>
            <person name="Wiegand S."/>
            <person name="Jogler M."/>
            <person name="Boedeker C."/>
            <person name="Pinto D."/>
            <person name="Vollmers J."/>
            <person name="Rivas-Marin E."/>
            <person name="Kohn T."/>
            <person name="Peeters S.H."/>
            <person name="Heuer A."/>
            <person name="Rast P."/>
            <person name="Oberbeckmann S."/>
            <person name="Bunk B."/>
            <person name="Jeske O."/>
            <person name="Meyerdierks A."/>
            <person name="Storesund J.E."/>
            <person name="Kallscheuer N."/>
            <person name="Luecker S."/>
            <person name="Lage O.M."/>
            <person name="Pohl T."/>
            <person name="Merkel B.J."/>
            <person name="Hornburger P."/>
            <person name="Mueller R.-W."/>
            <person name="Bruemmer F."/>
            <person name="Labrenz M."/>
            <person name="Spormann A.M."/>
            <person name="Op Den Camp H."/>
            <person name="Overmann J."/>
            <person name="Amann R."/>
            <person name="Jetten M.S.M."/>
            <person name="Mascher T."/>
            <person name="Medema M.H."/>
            <person name="Devos D.P."/>
            <person name="Kaster A.-K."/>
            <person name="Ovreas L."/>
            <person name="Rohde M."/>
            <person name="Galperin M.Y."/>
            <person name="Jogler C."/>
        </authorList>
    </citation>
    <scope>NUCLEOTIDE SEQUENCE [LARGE SCALE GENOMIC DNA]</scope>
    <source>
        <strain evidence="3 4">KOR34</strain>
    </source>
</reference>
<dbReference type="RefSeq" id="WP_146564992.1">
    <property type="nucleotide sequence ID" value="NZ_SIHJ01000001.1"/>
</dbReference>
<feature type="transmembrane region" description="Helical" evidence="1">
    <location>
        <begin position="137"/>
        <end position="162"/>
    </location>
</feature>
<dbReference type="Proteomes" id="UP000316714">
    <property type="component" value="Unassembled WGS sequence"/>
</dbReference>
<dbReference type="GO" id="GO:0080120">
    <property type="term" value="P:CAAX-box protein maturation"/>
    <property type="evidence" value="ECO:0007669"/>
    <property type="project" value="UniProtKB-ARBA"/>
</dbReference>
<dbReference type="Pfam" id="PF02517">
    <property type="entry name" value="Rce1-like"/>
    <property type="match status" value="1"/>
</dbReference>